<dbReference type="InterPro" id="IPR036691">
    <property type="entry name" value="Endo/exonu/phosph_ase_sf"/>
</dbReference>
<accession>A0AAE1JNP6</accession>
<dbReference type="InterPro" id="IPR005135">
    <property type="entry name" value="Endo/exonuclease/phosphatase"/>
</dbReference>
<dbReference type="GO" id="GO:0003824">
    <property type="term" value="F:catalytic activity"/>
    <property type="evidence" value="ECO:0007669"/>
    <property type="project" value="InterPro"/>
</dbReference>
<comment type="caution">
    <text evidence="2">The sequence shown here is derived from an EMBL/GenBank/DDBJ whole genome shotgun (WGS) entry which is preliminary data.</text>
</comment>
<dbReference type="AlphaFoldDB" id="A0AAE1JNP6"/>
<name>A0AAE1JNP6_9FABA</name>
<dbReference type="Gene3D" id="3.60.10.10">
    <property type="entry name" value="Endonuclease/exonuclease/phosphatase"/>
    <property type="match status" value="1"/>
</dbReference>
<gene>
    <name evidence="2" type="ORF">QN277_020262</name>
</gene>
<dbReference type="Pfam" id="PF03372">
    <property type="entry name" value="Exo_endo_phos"/>
    <property type="match status" value="1"/>
</dbReference>
<reference evidence="2" key="1">
    <citation type="submission" date="2023-10" db="EMBL/GenBank/DDBJ databases">
        <title>Chromosome-level genome of the transformable northern wattle, Acacia crassicarpa.</title>
        <authorList>
            <person name="Massaro I."/>
            <person name="Sinha N.R."/>
            <person name="Poethig S."/>
            <person name="Leichty A.R."/>
        </authorList>
    </citation>
    <scope>NUCLEOTIDE SEQUENCE</scope>
    <source>
        <strain evidence="2">Acra3RX</strain>
        <tissue evidence="2">Leaf</tissue>
    </source>
</reference>
<feature type="domain" description="Endonuclease/exonuclease/phosphatase" evidence="1">
    <location>
        <begin position="67"/>
        <end position="190"/>
    </location>
</feature>
<dbReference type="SUPFAM" id="SSF56219">
    <property type="entry name" value="DNase I-like"/>
    <property type="match status" value="1"/>
</dbReference>
<dbReference type="Proteomes" id="UP001293593">
    <property type="component" value="Unassembled WGS sequence"/>
</dbReference>
<evidence type="ECO:0000259" key="1">
    <source>
        <dbReference type="Pfam" id="PF03372"/>
    </source>
</evidence>
<protein>
    <recommendedName>
        <fullName evidence="1">Endonuclease/exonuclease/phosphatase domain-containing protein</fullName>
    </recommendedName>
</protein>
<dbReference type="PANTHER" id="PTHR33710:SF71">
    <property type="entry name" value="ENDONUCLEASE_EXONUCLEASE_PHOSPHATASE DOMAIN-CONTAINING PROTEIN"/>
    <property type="match status" value="1"/>
</dbReference>
<proteinExistence type="predicted"/>
<evidence type="ECO:0000313" key="3">
    <source>
        <dbReference type="Proteomes" id="UP001293593"/>
    </source>
</evidence>
<evidence type="ECO:0000313" key="2">
    <source>
        <dbReference type="EMBL" id="KAK4271588.1"/>
    </source>
</evidence>
<dbReference type="EMBL" id="JAWXYG010000005">
    <property type="protein sequence ID" value="KAK4271588.1"/>
    <property type="molecule type" value="Genomic_DNA"/>
</dbReference>
<organism evidence="2 3">
    <name type="scientific">Acacia crassicarpa</name>
    <name type="common">northern wattle</name>
    <dbReference type="NCBI Taxonomy" id="499986"/>
    <lineage>
        <taxon>Eukaryota</taxon>
        <taxon>Viridiplantae</taxon>
        <taxon>Streptophyta</taxon>
        <taxon>Embryophyta</taxon>
        <taxon>Tracheophyta</taxon>
        <taxon>Spermatophyta</taxon>
        <taxon>Magnoliopsida</taxon>
        <taxon>eudicotyledons</taxon>
        <taxon>Gunneridae</taxon>
        <taxon>Pentapetalae</taxon>
        <taxon>rosids</taxon>
        <taxon>fabids</taxon>
        <taxon>Fabales</taxon>
        <taxon>Fabaceae</taxon>
        <taxon>Caesalpinioideae</taxon>
        <taxon>mimosoid clade</taxon>
        <taxon>Acacieae</taxon>
        <taxon>Acacia</taxon>
    </lineage>
</organism>
<dbReference type="PANTHER" id="PTHR33710">
    <property type="entry name" value="BNAC02G09200D PROTEIN"/>
    <property type="match status" value="1"/>
</dbReference>
<keyword evidence="3" id="KW-1185">Reference proteome</keyword>
<sequence length="436" mass="50247">METKNNSLKCKKARVKCGFVNDLYVDPCGLSGALALWWLDSISVSVLYKSKNIIQVYLDSGSLCAPKVVTFVYGPPIEGERREVWNILRRLASGISVSWLVLGDFNDLLSQSEKEGGNPRSMRKILNFQGLLSDYNLLDLEFKGSKFTWCNKRGSSLVRERIDRALGNVEFRTEFDHAMVFHIEPVGSDHHALIVDCCYTEVKTVREFKFEANWVLHVDFLNVVKSSWLVQTVLADDRLLDLIRRLNICRERLVEWSRKEFPNFRKTIDHLCSRLLACYEGPLSQEMLLEAENLVGLIEENWIKEETYWWQRSRISWLKSGDQNTKFFHSSVIQRRQRNKILRLKGEDGCWLEERGAIHDSFNKFYRTLFCAGDPRPMELALSYVKKVVTVEDNMALMRPVTDLEIEDVVFQLGANKAPGPDGLCIVFSVLLEGSE</sequence>